<dbReference type="GO" id="GO:0005886">
    <property type="term" value="C:plasma membrane"/>
    <property type="evidence" value="ECO:0007669"/>
    <property type="project" value="UniProtKB-SubCell"/>
</dbReference>
<dbReference type="InterPro" id="IPR011042">
    <property type="entry name" value="6-blade_b-propeller_TolB-like"/>
</dbReference>
<reference evidence="7 8" key="1">
    <citation type="journal article" date="2012" name="PLoS ONE">
        <title>Genomic comparison of Escherichia coli O104:H4 isolates from 2009 and 2011 reveals plasmid, and prophage heterogeneity, including Shiga toxin encoding phage stx2.</title>
        <authorList>
            <consortium name="Threat Characterization Consortium"/>
            <person name="Ahmed S.A."/>
            <person name="Awosika J."/>
            <person name="Baldwin C."/>
            <person name="Bishop-Lilly K.A."/>
            <person name="Biswas B."/>
            <person name="Broomall S."/>
            <person name="Chain P.S."/>
            <person name="Chertkov O."/>
            <person name="Chokoshvili O."/>
            <person name="Coyne S."/>
            <person name="Davenport K."/>
            <person name="Detter J.C."/>
            <person name="Dorman W."/>
            <person name="Erkkila T.H."/>
            <person name="Folster J.P."/>
            <person name="Frey K.G."/>
            <person name="George M."/>
            <person name="Gleasner C."/>
            <person name="Henry M."/>
            <person name="Hill K.K."/>
            <person name="Hubbard K."/>
            <person name="Insalaco J."/>
            <person name="Johnson S."/>
            <person name="Kitzmiller A."/>
            <person name="Krepps M."/>
            <person name="Lo C.C."/>
            <person name="Luu T."/>
            <person name="McNew L.A."/>
            <person name="Minogue T."/>
            <person name="Munk C.A."/>
            <person name="Osborne B."/>
            <person name="Patel M."/>
            <person name="Reitenga K.G."/>
            <person name="Rosenzweig C.N."/>
            <person name="Shea A."/>
            <person name="Shen X."/>
            <person name="Strockbine N."/>
            <person name="Tarr C."/>
            <person name="Teshima H."/>
            <person name="van Gieson E."/>
            <person name="Verratti K."/>
            <person name="Wolcott M."/>
            <person name="Xie G."/>
            <person name="Sozhamannan S."/>
            <person name="Gibbons H.S."/>
        </authorList>
    </citation>
    <scope>NUCLEOTIDE SEQUENCE [LARGE SCALE GENOMIC DNA]</scope>
    <source>
        <strain evidence="7 8">2011C-3493</strain>
    </source>
</reference>
<keyword evidence="5 6" id="KW-0472">Membrane</keyword>
<dbReference type="SUPFAM" id="SSF50956">
    <property type="entry name" value="Thermostable phytase (3-phytase)"/>
    <property type="match status" value="1"/>
</dbReference>
<evidence type="ECO:0000256" key="1">
    <source>
        <dbReference type="ARBA" id="ARBA00004162"/>
    </source>
</evidence>
<dbReference type="Gene3D" id="2.120.10.30">
    <property type="entry name" value="TolB, C-terminal domain"/>
    <property type="match status" value="1"/>
</dbReference>
<evidence type="ECO:0000256" key="2">
    <source>
        <dbReference type="ARBA" id="ARBA00009852"/>
    </source>
</evidence>
<keyword evidence="4" id="KW-1003">Cell membrane</keyword>
<feature type="transmembrane region" description="Helical" evidence="6">
    <location>
        <begin position="48"/>
        <end position="65"/>
    </location>
</feature>
<comment type="similarity">
    <text evidence="2">Belongs to the YjiK family.</text>
</comment>
<name>A0A0E0Y4A6_ECO1C</name>
<feature type="transmembrane region" description="Helical" evidence="6">
    <location>
        <begin position="24"/>
        <end position="42"/>
    </location>
</feature>
<evidence type="ECO:0000313" key="8">
    <source>
        <dbReference type="Proteomes" id="UP000006167"/>
    </source>
</evidence>
<evidence type="ECO:0000256" key="6">
    <source>
        <dbReference type="SAM" id="Phobius"/>
    </source>
</evidence>
<comment type="subcellular location">
    <subcellularLocation>
        <location evidence="1">Cell membrane</location>
        <topology evidence="1">Single-pass membrane protein</topology>
    </subcellularLocation>
</comment>
<evidence type="ECO:0000313" key="7">
    <source>
        <dbReference type="EMBL" id="AFS76233.1"/>
    </source>
</evidence>
<evidence type="ECO:0000256" key="4">
    <source>
        <dbReference type="ARBA" id="ARBA00022475"/>
    </source>
</evidence>
<dbReference type="HOGENOM" id="CLU_055438_1_1_6"/>
<evidence type="ECO:0000256" key="5">
    <source>
        <dbReference type="ARBA" id="ARBA00023136"/>
    </source>
</evidence>
<gene>
    <name evidence="7" type="ordered locus">O3K_21860</name>
</gene>
<sequence>MVSGAALHITGFLRVKDSLRSLRILLDILLICLKGITVTKSISLSKRISVIVILFAIVAVCTFFVQSCARKSNHAASFQNYHATIDGKEIAGITNNISSLTWSAQSNTLFSTINKPAAIVEMTTNGDFIRTIPLDFVKDLETIEYIGDNQFVISDERDYAIYVISLTPNSEVKILKKIKIPLQDSPTNCGFEGLAYSRQDHTFWFFKEKNPIEVYKVNGLLSSNELHISKDEALQRQFTLDDVSGAEFNQQKNTLLVLSHESRALQEVTLVGEVIGEISLTKGSRGLSHNIKQAEGIAMDASGNIYIVSEPNRFYRFTPKSSH</sequence>
<keyword evidence="6" id="KW-1133">Transmembrane helix</keyword>
<dbReference type="CDD" id="cd09971">
    <property type="entry name" value="SdiA-regulated"/>
    <property type="match status" value="1"/>
</dbReference>
<dbReference type="Proteomes" id="UP000006167">
    <property type="component" value="Chromosome"/>
</dbReference>
<dbReference type="KEGG" id="esl:O3K_21860"/>
<keyword evidence="6" id="KW-0812">Transmembrane</keyword>
<dbReference type="InterPro" id="IPR009722">
    <property type="entry name" value="YjiK/CarP"/>
</dbReference>
<dbReference type="EMBL" id="CP003289">
    <property type="protein sequence ID" value="AFS76233.1"/>
    <property type="molecule type" value="Genomic_DNA"/>
</dbReference>
<evidence type="ECO:0000256" key="3">
    <source>
        <dbReference type="ARBA" id="ARBA00017424"/>
    </source>
</evidence>
<proteinExistence type="inferred from homology"/>
<dbReference type="Pfam" id="PF06977">
    <property type="entry name" value="SdiA-regulated"/>
    <property type="match status" value="1"/>
</dbReference>
<protein>
    <recommendedName>
        <fullName evidence="3">Uncharacterized protein YjiK</fullName>
    </recommendedName>
</protein>
<accession>A0A0E0Y4A6</accession>
<dbReference type="AlphaFoldDB" id="A0A0E0Y4A6"/>
<dbReference type="PATRIC" id="fig|1133852.3.peg.4564"/>
<organism evidence="7 8">
    <name type="scientific">Escherichia coli O104:H4 (strain 2011C-3493)</name>
    <dbReference type="NCBI Taxonomy" id="1133852"/>
    <lineage>
        <taxon>Bacteria</taxon>
        <taxon>Pseudomonadati</taxon>
        <taxon>Pseudomonadota</taxon>
        <taxon>Gammaproteobacteria</taxon>
        <taxon>Enterobacterales</taxon>
        <taxon>Enterobacteriaceae</taxon>
        <taxon>Escherichia</taxon>
    </lineage>
</organism>